<feature type="repeat" description="WD" evidence="3">
    <location>
        <begin position="890"/>
        <end position="909"/>
    </location>
</feature>
<dbReference type="Gene3D" id="2.130.10.10">
    <property type="entry name" value="YVTN repeat-like/Quinoprotein amine dehydrogenase"/>
    <property type="match status" value="3"/>
</dbReference>
<dbReference type="InterPro" id="IPR001680">
    <property type="entry name" value="WD40_rpt"/>
</dbReference>
<dbReference type="PROSITE" id="PS00678">
    <property type="entry name" value="WD_REPEATS_1"/>
    <property type="match status" value="1"/>
</dbReference>
<accession>A0A6M0RKP1</accession>
<evidence type="ECO:0000313" key="5">
    <source>
        <dbReference type="EMBL" id="NEZ56827.1"/>
    </source>
</evidence>
<sequence>MANYYQIGGSLDYQAPTYIERQADKELYSALLAGDFCYIFNSRQMGKSSLMVRSWHRLQEEGYRCAVIDVTNIGSDHITPEQWYRGLMGILALQFGLRKTIDIRSWWEAHSHLSLTQILSQFIDMLLAQCPDQRLFIFIDEVDSLLNLPFSVDDFFALIRFCYNRRTVEPAYQRLTFAIFGVAAPADLIADKQRTPFNIGRAIMLTGFSLEEAASLGQGLKIQTENTQAILQEVLNWTNGQPFLTQKVCQLLVTSSQTAVNDPLNIPLGMEKFWVDSVVRDQILTHWESQDEPEHLRTIRDRLLYDDRRTGRLLGIYQRWLEGQTIPTDDSRDQIDLLLSGLMVQQQGNLCAKNRIYETVFNLEWIQRQLTALRPYSEAFNAWVASKQIDESRLLRGQALHDAQTWARGKSLSDLDYRFLALGQEQEQIEIQRSLDLEKAEAAKRTTRLQRILLGITSGALAIVSLLGAAAFLQYQRAIASEQTARLNEVQALISSAEGQFASHHELEALIDAIRAKRRLQELEQAPTELTVAADRALNQIIYWMSERNRLSGHEGHVLGVTYSPDGELIATASGDQTVKLWAKNGQLLHTFAGNATTFGIAFHPHLPLLAATNLDGSLQIWHLESKTLLQTIQAHEGAAWSVAFSPTGEFLVSGGADHHARVWTLDGNLLKTLSGHQSMVWQVAVGAIEQTIASASLDNTAKVWTADGELLSVLPGPLDGGSLWSLAFNAMGNLLATGGDGEVIQLWNLDGNLSKTLEGHTKRVEDVAFAADGATIASASLDRTLWIWGTDGSPWRILQIPGDIRELSFSPTDVQSIVTTGTQNTAQLRQWETPLLKTIFLNDEIWDLAISPQGDRIISGDSSTVNVWDTERNIAATLQTDTILFGFDFSPDGQMIATSGHNGTLKLWTQEGRFLRDLEGHHLQIWDAAFSADSQRVVAGAEDGSIRVWTVEGDLIQTLDGHDGQRIYRVAFSPDNQNFVSAGSDGTLQIWNADGNRLHTIEAHDTDIFGLAVSPDGQFIASASADSTARLWRWDGTLVSTFKGHTTGLFGVDFSPDGHMVATASADNTITLWALDGKPIKTLYGKDSGFKSVKFSATGELVTATEDGTLTLWNLEKILALNELEYACNWIADYLQTNIDVVESDRTLCKDITTVNPS</sequence>
<dbReference type="Proteomes" id="UP000481033">
    <property type="component" value="Unassembled WGS sequence"/>
</dbReference>
<feature type="repeat" description="WD" evidence="3">
    <location>
        <begin position="1002"/>
        <end position="1033"/>
    </location>
</feature>
<dbReference type="EMBL" id="QXHD01000004">
    <property type="protein sequence ID" value="NEZ56827.1"/>
    <property type="molecule type" value="Genomic_DNA"/>
</dbReference>
<keyword evidence="4" id="KW-1133">Transmembrane helix</keyword>
<feature type="repeat" description="WD" evidence="3">
    <location>
        <begin position="633"/>
        <end position="667"/>
    </location>
</feature>
<feature type="repeat" description="WD" evidence="3">
    <location>
        <begin position="601"/>
        <end position="632"/>
    </location>
</feature>
<dbReference type="InterPro" id="IPR020472">
    <property type="entry name" value="WD40_PAC1"/>
</dbReference>
<dbReference type="PRINTS" id="PR00320">
    <property type="entry name" value="GPROTEINBRPT"/>
</dbReference>
<evidence type="ECO:0000256" key="3">
    <source>
        <dbReference type="PROSITE-ProRule" id="PRU00221"/>
    </source>
</evidence>
<dbReference type="AlphaFoldDB" id="A0A6M0RKP1"/>
<dbReference type="PROSITE" id="PS50082">
    <property type="entry name" value="WD_REPEATS_2"/>
    <property type="match status" value="11"/>
</dbReference>
<dbReference type="PROSITE" id="PS50294">
    <property type="entry name" value="WD_REPEATS_REGION"/>
    <property type="match status" value="8"/>
</dbReference>
<dbReference type="InterPro" id="IPR027417">
    <property type="entry name" value="P-loop_NTPase"/>
</dbReference>
<comment type="caution">
    <text evidence="5">The sequence shown here is derived from an EMBL/GenBank/DDBJ whole genome shotgun (WGS) entry which is preliminary data.</text>
</comment>
<feature type="repeat" description="WD" evidence="3">
    <location>
        <begin position="968"/>
        <end position="993"/>
    </location>
</feature>
<evidence type="ECO:0000313" key="6">
    <source>
        <dbReference type="Proteomes" id="UP000481033"/>
    </source>
</evidence>
<dbReference type="RefSeq" id="WP_163698815.1">
    <property type="nucleotide sequence ID" value="NZ_QXHD01000004.1"/>
</dbReference>
<proteinExistence type="predicted"/>
<reference evidence="5 6" key="1">
    <citation type="journal article" date="2020" name="Microb. Ecol.">
        <title>Ecogenomics of the Marine Benthic Filamentous Cyanobacterium Adonisia.</title>
        <authorList>
            <person name="Walter J.M."/>
            <person name="Coutinho F.H."/>
            <person name="Leomil L."/>
            <person name="Hargreaves P.I."/>
            <person name="Campeao M.E."/>
            <person name="Vieira V.V."/>
            <person name="Silva B.S."/>
            <person name="Fistarol G.O."/>
            <person name="Salomon P.S."/>
            <person name="Sawabe T."/>
            <person name="Mino S."/>
            <person name="Hosokawa M."/>
            <person name="Miyashita H."/>
            <person name="Maruyama F."/>
            <person name="van Verk M.C."/>
            <person name="Dutilh B.E."/>
            <person name="Thompson C.C."/>
            <person name="Thompson F.L."/>
        </authorList>
    </citation>
    <scope>NUCLEOTIDE SEQUENCE [LARGE SCALE GENOMIC DNA]</scope>
    <source>
        <strain evidence="5 6">CCMR0081</strain>
    </source>
</reference>
<dbReference type="Gene3D" id="3.40.50.300">
    <property type="entry name" value="P-loop containing nucleotide triphosphate hydrolases"/>
    <property type="match status" value="1"/>
</dbReference>
<feature type="repeat" description="WD" evidence="3">
    <location>
        <begin position="674"/>
        <end position="705"/>
    </location>
</feature>
<dbReference type="InterPro" id="IPR019775">
    <property type="entry name" value="WD40_repeat_CS"/>
</dbReference>
<evidence type="ECO:0000256" key="2">
    <source>
        <dbReference type="ARBA" id="ARBA00022737"/>
    </source>
</evidence>
<dbReference type="SUPFAM" id="SSF50978">
    <property type="entry name" value="WD40 repeat-like"/>
    <property type="match status" value="2"/>
</dbReference>
<dbReference type="Pfam" id="PF14516">
    <property type="entry name" value="AAA_35"/>
    <property type="match status" value="1"/>
</dbReference>
<keyword evidence="6" id="KW-1185">Reference proteome</keyword>
<feature type="repeat" description="WD" evidence="3">
    <location>
        <begin position="1084"/>
        <end position="1117"/>
    </location>
</feature>
<dbReference type="PANTHER" id="PTHR19848">
    <property type="entry name" value="WD40 REPEAT PROTEIN"/>
    <property type="match status" value="1"/>
</dbReference>
<keyword evidence="4" id="KW-0472">Membrane</keyword>
<feature type="repeat" description="WD" evidence="3">
    <location>
        <begin position="551"/>
        <end position="582"/>
    </location>
</feature>
<protein>
    <submittedName>
        <fullName evidence="5">Uncharacterized protein</fullName>
    </submittedName>
</protein>
<dbReference type="InterPro" id="IPR036322">
    <property type="entry name" value="WD40_repeat_dom_sf"/>
</dbReference>
<dbReference type="Pfam" id="PF00400">
    <property type="entry name" value="WD40"/>
    <property type="match status" value="13"/>
</dbReference>
<keyword evidence="1 3" id="KW-0853">WD repeat</keyword>
<feature type="repeat" description="WD" evidence="3">
    <location>
        <begin position="919"/>
        <end position="953"/>
    </location>
</feature>
<feature type="transmembrane region" description="Helical" evidence="4">
    <location>
        <begin position="452"/>
        <end position="473"/>
    </location>
</feature>
<gene>
    <name evidence="5" type="ORF">DXZ20_14285</name>
</gene>
<evidence type="ECO:0000256" key="4">
    <source>
        <dbReference type="SAM" id="Phobius"/>
    </source>
</evidence>
<dbReference type="SMART" id="SM00320">
    <property type="entry name" value="WD40"/>
    <property type="match status" value="14"/>
</dbReference>
<keyword evidence="2" id="KW-0677">Repeat</keyword>
<keyword evidence="4" id="KW-0812">Transmembrane</keyword>
<organism evidence="5 6">
    <name type="scientific">Adonisia turfae CCMR0081</name>
    <dbReference type="NCBI Taxonomy" id="2292702"/>
    <lineage>
        <taxon>Bacteria</taxon>
        <taxon>Bacillati</taxon>
        <taxon>Cyanobacteriota</taxon>
        <taxon>Adonisia</taxon>
        <taxon>Adonisia turfae</taxon>
    </lineage>
</organism>
<name>A0A6M0RKP1_9CYAN</name>
<dbReference type="InterPro" id="IPR015943">
    <property type="entry name" value="WD40/YVTN_repeat-like_dom_sf"/>
</dbReference>
<evidence type="ECO:0000256" key="1">
    <source>
        <dbReference type="ARBA" id="ARBA00022574"/>
    </source>
</evidence>
<feature type="repeat" description="WD" evidence="3">
    <location>
        <begin position="758"/>
        <end position="789"/>
    </location>
</feature>
<feature type="repeat" description="WD" evidence="3">
    <location>
        <begin position="1043"/>
        <end position="1074"/>
    </location>
</feature>
<dbReference type="CDD" id="cd00200">
    <property type="entry name" value="WD40"/>
    <property type="match status" value="2"/>
</dbReference>
<dbReference type="PANTHER" id="PTHR19848:SF8">
    <property type="entry name" value="F-BOX AND WD REPEAT DOMAIN CONTAINING 7"/>
    <property type="match status" value="1"/>
</dbReference>
<dbReference type="SUPFAM" id="SSF52540">
    <property type="entry name" value="P-loop containing nucleoside triphosphate hydrolases"/>
    <property type="match status" value="1"/>
</dbReference>